<comment type="caution">
    <text evidence="2">The sequence shown here is derived from an EMBL/GenBank/DDBJ whole genome shotgun (WGS) entry which is preliminary data.</text>
</comment>
<dbReference type="InterPro" id="IPR022121">
    <property type="entry name" value="Peptidase_M73_camelysin"/>
</dbReference>
<dbReference type="EMBL" id="LJJB01000015">
    <property type="protein sequence ID" value="KQL43465.1"/>
    <property type="molecule type" value="Genomic_DNA"/>
</dbReference>
<evidence type="ECO:0008006" key="4">
    <source>
        <dbReference type="Google" id="ProtNLM"/>
    </source>
</evidence>
<dbReference type="InterPro" id="IPR023833">
    <property type="entry name" value="Signal_pept_SipW-depend-type"/>
</dbReference>
<evidence type="ECO:0000313" key="2">
    <source>
        <dbReference type="EMBL" id="KQL43465.1"/>
    </source>
</evidence>
<proteinExistence type="predicted"/>
<dbReference type="NCBIfam" id="TIGR04088">
    <property type="entry name" value="cognate_SipW"/>
    <property type="match status" value="1"/>
</dbReference>
<dbReference type="RefSeq" id="WP_055748001.1">
    <property type="nucleotide sequence ID" value="NZ_LJJB01000015.1"/>
</dbReference>
<protein>
    <recommendedName>
        <fullName evidence="4">Spore coat protein</fullName>
    </recommendedName>
</protein>
<dbReference type="Proteomes" id="UP000051063">
    <property type="component" value="Unassembled WGS sequence"/>
</dbReference>
<accession>A0ABR5MZD6</accession>
<dbReference type="Pfam" id="PF12389">
    <property type="entry name" value="Peptidase_M73"/>
    <property type="match status" value="1"/>
</dbReference>
<keyword evidence="3" id="KW-1185">Reference proteome</keyword>
<evidence type="ECO:0000313" key="3">
    <source>
        <dbReference type="Proteomes" id="UP000051063"/>
    </source>
</evidence>
<evidence type="ECO:0000256" key="1">
    <source>
        <dbReference type="SAM" id="SignalP"/>
    </source>
</evidence>
<name>A0ABR5MZD6_BRECH</name>
<sequence>MSLKKALGMGVASAALGISLIGGGTFAAFSDTETAENSYAAGTLNLELKKLNGSALGSGVFESKLANLKPGDSVTKKFLLTNAGTLSIKDVFFQATYENGDYKDGNDSSNPLRAKIDSKYLGSAFTNSADDFADQIKVEVYGGDPVANPTHSNRVWEGTLKELKTKWTPDITSETSNHSLPALPVDTDGVTIKFTFNKEAGNKFQGDTLSKIKFQFNAVQFSGKEFNDGTNIENENASQTESH</sequence>
<keyword evidence="1" id="KW-0732">Signal</keyword>
<organism evidence="2 3">
    <name type="scientific">Brevibacillus choshinensis</name>
    <dbReference type="NCBI Taxonomy" id="54911"/>
    <lineage>
        <taxon>Bacteria</taxon>
        <taxon>Bacillati</taxon>
        <taxon>Bacillota</taxon>
        <taxon>Bacilli</taxon>
        <taxon>Bacillales</taxon>
        <taxon>Paenibacillaceae</taxon>
        <taxon>Brevibacillus</taxon>
    </lineage>
</organism>
<feature type="chain" id="PRO_5046500340" description="Spore coat protein" evidence="1">
    <location>
        <begin position="28"/>
        <end position="243"/>
    </location>
</feature>
<gene>
    <name evidence="2" type="ORF">AN963_28860</name>
</gene>
<reference evidence="2 3" key="1">
    <citation type="submission" date="2015-09" db="EMBL/GenBank/DDBJ databases">
        <title>Genome sequencing project for genomic taxonomy and phylogenomics of Bacillus-like bacteria.</title>
        <authorList>
            <person name="Liu B."/>
            <person name="Wang J."/>
            <person name="Zhu Y."/>
            <person name="Liu G."/>
            <person name="Chen Q."/>
            <person name="Chen Z."/>
            <person name="Lan J."/>
            <person name="Che J."/>
            <person name="Ge C."/>
            <person name="Shi H."/>
            <person name="Pan Z."/>
            <person name="Liu X."/>
        </authorList>
    </citation>
    <scope>NUCLEOTIDE SEQUENCE [LARGE SCALE GENOMIC DNA]</scope>
    <source>
        <strain evidence="2 3">DSM 8552</strain>
    </source>
</reference>
<feature type="signal peptide" evidence="1">
    <location>
        <begin position="1"/>
        <end position="27"/>
    </location>
</feature>